<dbReference type="GO" id="GO:0016740">
    <property type="term" value="F:transferase activity"/>
    <property type="evidence" value="ECO:0007669"/>
    <property type="project" value="UniProtKB-KW"/>
</dbReference>
<dbReference type="EMBL" id="JAAGWQ010000163">
    <property type="protein sequence ID" value="KAF5662482.1"/>
    <property type="molecule type" value="Genomic_DNA"/>
</dbReference>
<organism evidence="3 4">
    <name type="scientific">Fusarium heterosporum</name>
    <dbReference type="NCBI Taxonomy" id="42747"/>
    <lineage>
        <taxon>Eukaryota</taxon>
        <taxon>Fungi</taxon>
        <taxon>Dikarya</taxon>
        <taxon>Ascomycota</taxon>
        <taxon>Pezizomycotina</taxon>
        <taxon>Sordariomycetes</taxon>
        <taxon>Hypocreomycetidae</taxon>
        <taxon>Hypocreales</taxon>
        <taxon>Nectriaceae</taxon>
        <taxon>Fusarium</taxon>
        <taxon>Fusarium heterosporum species complex</taxon>
    </lineage>
</organism>
<dbReference type="Proteomes" id="UP000567885">
    <property type="component" value="Unassembled WGS sequence"/>
</dbReference>
<dbReference type="AlphaFoldDB" id="A0A8H5T595"/>
<feature type="compositionally biased region" description="Polar residues" evidence="1">
    <location>
        <begin position="406"/>
        <end position="421"/>
    </location>
</feature>
<name>A0A8H5T595_FUSHE</name>
<feature type="domain" description="2EXR" evidence="2">
    <location>
        <begin position="6"/>
        <end position="117"/>
    </location>
</feature>
<dbReference type="OrthoDB" id="3596450at2759"/>
<evidence type="ECO:0000259" key="2">
    <source>
        <dbReference type="Pfam" id="PF20150"/>
    </source>
</evidence>
<evidence type="ECO:0000313" key="4">
    <source>
        <dbReference type="Proteomes" id="UP000567885"/>
    </source>
</evidence>
<evidence type="ECO:0000313" key="3">
    <source>
        <dbReference type="EMBL" id="KAF5662482.1"/>
    </source>
</evidence>
<gene>
    <name evidence="3" type="ORF">FHETE_7929</name>
</gene>
<reference evidence="3 4" key="1">
    <citation type="submission" date="2020-05" db="EMBL/GenBank/DDBJ databases">
        <title>Identification and distribution of gene clusters putatively required for synthesis of sphingolipid metabolism inhibitors in phylogenetically diverse species of the filamentous fungus Fusarium.</title>
        <authorList>
            <person name="Kim H.-S."/>
            <person name="Busman M."/>
            <person name="Brown D.W."/>
            <person name="Divon H."/>
            <person name="Uhlig S."/>
            <person name="Proctor R.H."/>
        </authorList>
    </citation>
    <scope>NUCLEOTIDE SEQUENCE [LARGE SCALE GENOMIC DNA]</scope>
    <source>
        <strain evidence="3 4">NRRL 20693</strain>
    </source>
</reference>
<keyword evidence="3" id="KW-0808">Transferase</keyword>
<proteinExistence type="predicted"/>
<evidence type="ECO:0000256" key="1">
    <source>
        <dbReference type="SAM" id="MobiDB-lite"/>
    </source>
</evidence>
<feature type="region of interest" description="Disordered" evidence="1">
    <location>
        <begin position="389"/>
        <end position="421"/>
    </location>
</feature>
<accession>A0A8H5T595</accession>
<keyword evidence="4" id="KW-1185">Reference proteome</keyword>
<comment type="caution">
    <text evidence="3">The sequence shown here is derived from an EMBL/GenBank/DDBJ whole genome shotgun (WGS) entry which is preliminary data.</text>
</comment>
<dbReference type="InterPro" id="IPR045518">
    <property type="entry name" value="2EXR"/>
</dbReference>
<dbReference type="Pfam" id="PF20150">
    <property type="entry name" value="2EXR"/>
    <property type="match status" value="1"/>
</dbReference>
<protein>
    <submittedName>
        <fullName evidence="3">Glutathione s-transferase omega 2</fullName>
    </submittedName>
</protein>
<sequence length="421" mass="48368">MTPETFSQFQKLPNEIQILIWEAAVRPVPGDRHVHSFFIADYHLTRPSPLHPINKNFLHLLRTKATAYASMNYASGFSLAIPIDDIDGNRNDSVYLSDSSLWTLCKESRRAMERKFPKNEWWSHIRSPFHPKRTAAPGEYLGHVGASHTASYEEDGVAKHITIDFDKDLVHLDPRYLRNIDWFHLHQGVNLPIFDYRTAPSPNVKLSFIGDNIALDYDHSMVDILNRKRIHYRQKELGMSIDDFNDMLSLLCGVAKRTIWFIDYGFVQSAQIMKDVAEDEDGPSREIQAIRDQRPVREVFRSNNFVYTEVKREDVGSRWLSRNYEAGNGEISNAFDMLDILSQQNIFEDEDLGRLRVLARQSVSGRSIQPRKPWAKRCPGPSICDICGPEKPIPRMRPSTIKREGSGSSTDISMSDLNLFD</sequence>